<evidence type="ECO:0008006" key="4">
    <source>
        <dbReference type="Google" id="ProtNLM"/>
    </source>
</evidence>
<feature type="region of interest" description="Disordered" evidence="1">
    <location>
        <begin position="1"/>
        <end position="44"/>
    </location>
</feature>
<protein>
    <recommendedName>
        <fullName evidence="4">C2H2-type domain-containing protein</fullName>
    </recommendedName>
</protein>
<dbReference type="AlphaFoldDB" id="A0A084ALP0"/>
<dbReference type="EMBL" id="KL648665">
    <property type="protein sequence ID" value="KEY66219.1"/>
    <property type="molecule type" value="Genomic_DNA"/>
</dbReference>
<gene>
    <name evidence="2" type="ORF">S7711_11375</name>
</gene>
<organism evidence="2 3">
    <name type="scientific">Stachybotrys chartarum (strain CBS 109288 / IBT 7711)</name>
    <name type="common">Toxic black mold</name>
    <name type="synonym">Stilbospora chartarum</name>
    <dbReference type="NCBI Taxonomy" id="1280523"/>
    <lineage>
        <taxon>Eukaryota</taxon>
        <taxon>Fungi</taxon>
        <taxon>Dikarya</taxon>
        <taxon>Ascomycota</taxon>
        <taxon>Pezizomycotina</taxon>
        <taxon>Sordariomycetes</taxon>
        <taxon>Hypocreomycetidae</taxon>
        <taxon>Hypocreales</taxon>
        <taxon>Stachybotryaceae</taxon>
        <taxon>Stachybotrys</taxon>
    </lineage>
</organism>
<evidence type="ECO:0000313" key="3">
    <source>
        <dbReference type="Proteomes" id="UP000028045"/>
    </source>
</evidence>
<evidence type="ECO:0000313" key="2">
    <source>
        <dbReference type="EMBL" id="KEY66219.1"/>
    </source>
</evidence>
<dbReference type="HOGENOM" id="CLU_1462242_0_0_1"/>
<dbReference type="Proteomes" id="UP000028045">
    <property type="component" value="Unassembled WGS sequence"/>
</dbReference>
<evidence type="ECO:0000256" key="1">
    <source>
        <dbReference type="SAM" id="MobiDB-lite"/>
    </source>
</evidence>
<name>A0A084ALP0_STACB</name>
<sequence>MASWLQRARTSSDEPFHSGYSYRDLPSSSSRADSTTSSPSYSRIRQRVYARRNKLSAPRAHSRQPKREASSVFDLPSCSICPDIFETNRHCVEHEILDHRICVEHNRTFYTSTAALMIQHLHSPSHQGYSSTCPFCRRDFLSASGMVNHLESRKCPRARRMNREALHSFVRLIDVGASITKDVVA</sequence>
<keyword evidence="3" id="KW-1185">Reference proteome</keyword>
<reference evidence="2 3" key="1">
    <citation type="journal article" date="2014" name="BMC Genomics">
        <title>Comparative genome sequencing reveals chemotype-specific gene clusters in the toxigenic black mold Stachybotrys.</title>
        <authorList>
            <person name="Semeiks J."/>
            <person name="Borek D."/>
            <person name="Otwinowski Z."/>
            <person name="Grishin N.V."/>
        </authorList>
    </citation>
    <scope>NUCLEOTIDE SEQUENCE [LARGE SCALE GENOMIC DNA]</scope>
    <source>
        <strain evidence="3">CBS 109288 / IBT 7711</strain>
    </source>
</reference>
<dbReference type="OrthoDB" id="6077919at2759"/>
<accession>A0A084ALP0</accession>
<feature type="compositionally biased region" description="Low complexity" evidence="1">
    <location>
        <begin position="26"/>
        <end position="43"/>
    </location>
</feature>
<proteinExistence type="predicted"/>